<reference evidence="3" key="1">
    <citation type="submission" date="2020-08" db="EMBL/GenBank/DDBJ databases">
        <title>Multicomponent nature underlies the extraordinary mechanical properties of spider dragline silk.</title>
        <authorList>
            <person name="Kono N."/>
            <person name="Nakamura H."/>
            <person name="Mori M."/>
            <person name="Yoshida Y."/>
            <person name="Ohtoshi R."/>
            <person name="Malay A.D."/>
            <person name="Moran D.A.P."/>
            <person name="Tomita M."/>
            <person name="Numata K."/>
            <person name="Arakawa K."/>
        </authorList>
    </citation>
    <scope>NUCLEOTIDE SEQUENCE</scope>
</reference>
<feature type="transmembrane region" description="Helical" evidence="2">
    <location>
        <begin position="53"/>
        <end position="70"/>
    </location>
</feature>
<evidence type="ECO:0000256" key="1">
    <source>
        <dbReference type="SAM" id="MobiDB-lite"/>
    </source>
</evidence>
<protein>
    <submittedName>
        <fullName evidence="3">Uncharacterized protein</fullName>
    </submittedName>
</protein>
<feature type="region of interest" description="Disordered" evidence="1">
    <location>
        <begin position="1"/>
        <end position="29"/>
    </location>
</feature>
<organism evidence="3 4">
    <name type="scientific">Nephila pilipes</name>
    <name type="common">Giant wood spider</name>
    <name type="synonym">Nephila maculata</name>
    <dbReference type="NCBI Taxonomy" id="299642"/>
    <lineage>
        <taxon>Eukaryota</taxon>
        <taxon>Metazoa</taxon>
        <taxon>Ecdysozoa</taxon>
        <taxon>Arthropoda</taxon>
        <taxon>Chelicerata</taxon>
        <taxon>Arachnida</taxon>
        <taxon>Araneae</taxon>
        <taxon>Araneomorphae</taxon>
        <taxon>Entelegynae</taxon>
        <taxon>Araneoidea</taxon>
        <taxon>Nephilidae</taxon>
        <taxon>Nephila</taxon>
    </lineage>
</organism>
<gene>
    <name evidence="3" type="ORF">NPIL_635921</name>
</gene>
<evidence type="ECO:0000256" key="2">
    <source>
        <dbReference type="SAM" id="Phobius"/>
    </source>
</evidence>
<proteinExistence type="predicted"/>
<accession>A0A8X6IQ35</accession>
<dbReference type="Proteomes" id="UP000887013">
    <property type="component" value="Unassembled WGS sequence"/>
</dbReference>
<sequence>MQTDSENTRERRSGARSEHDQTTRRRSTEEVLPRRFYSLSENVSKIQHRICKTVNYSCLFYLMLVFYWNLNSNEERNIQFNNNKVTF</sequence>
<keyword evidence="2" id="KW-0472">Membrane</keyword>
<evidence type="ECO:0000313" key="3">
    <source>
        <dbReference type="EMBL" id="GFS55613.1"/>
    </source>
</evidence>
<dbReference type="EMBL" id="BMAW01046468">
    <property type="protein sequence ID" value="GFS55613.1"/>
    <property type="molecule type" value="Genomic_DNA"/>
</dbReference>
<name>A0A8X6IQ35_NEPPI</name>
<dbReference type="AlphaFoldDB" id="A0A8X6IQ35"/>
<keyword evidence="2" id="KW-1133">Transmembrane helix</keyword>
<comment type="caution">
    <text evidence="3">The sequence shown here is derived from an EMBL/GenBank/DDBJ whole genome shotgun (WGS) entry which is preliminary data.</text>
</comment>
<evidence type="ECO:0000313" key="4">
    <source>
        <dbReference type="Proteomes" id="UP000887013"/>
    </source>
</evidence>
<keyword evidence="4" id="KW-1185">Reference proteome</keyword>
<keyword evidence="2" id="KW-0812">Transmembrane</keyword>